<dbReference type="InterPro" id="IPR006091">
    <property type="entry name" value="Acyl-CoA_Oxase/DH_mid-dom"/>
</dbReference>
<dbReference type="PANTHER" id="PTHR43884:SF25">
    <property type="entry name" value="ACYL-COA DEHYDROGENASE YDBM-RELATED"/>
    <property type="match status" value="1"/>
</dbReference>
<feature type="domain" description="Acyl-CoA dehydrogenase C-terminal" evidence="6">
    <location>
        <begin position="281"/>
        <end position="404"/>
    </location>
</feature>
<evidence type="ECO:0000259" key="4">
    <source>
        <dbReference type="Pfam" id="PF02770"/>
    </source>
</evidence>
<evidence type="ECO:0000256" key="2">
    <source>
        <dbReference type="ARBA" id="ARBA00023002"/>
    </source>
</evidence>
<dbReference type="InterPro" id="IPR046373">
    <property type="entry name" value="Acyl-CoA_Oxase/DH_mid-dom_sf"/>
</dbReference>
<evidence type="ECO:0000256" key="1">
    <source>
        <dbReference type="ARBA" id="ARBA00022630"/>
    </source>
</evidence>
<dbReference type="PIRSF" id="PIRSF016578">
    <property type="entry name" value="HsaA"/>
    <property type="match status" value="1"/>
</dbReference>
<keyword evidence="2" id="KW-0560">Oxidoreductase</keyword>
<dbReference type="Gene3D" id="2.40.110.10">
    <property type="entry name" value="Butyryl-CoA Dehydrogenase, subunit A, domain 2"/>
    <property type="match status" value="1"/>
</dbReference>
<evidence type="ECO:0000259" key="5">
    <source>
        <dbReference type="Pfam" id="PF02771"/>
    </source>
</evidence>
<sequence length="434" mass="48094">MKRIQGRTKNPGMLQEFRRAAAKLSTTEVNPVTLGPWFFGQTEVDWQAYEMADDLADRFAQTAAEYDRTGTFPFAHFEAMRERGYLALTVPREDGGLGAGVHAMVFAQERLARGDGSTALAVGWHLYVVGKQAHSRTWPEPVRRRLFGEVVTDGALLNACASEPETGSPSRGGLPRTTARRLPDGSWVLTGRKNFTTLSPILRYFLVSATLDGTEEAAWFLVPRDAPGLHVEETWDSLGMRATGSHDLRLEEVHLPADALLESARERTEGRTEGWLLHVPAVYLGVAQAARDFAVKYAVERRTVNPPGHPEPTSRLADRPHVQRLIGEMDLALLPARHLLMGLARRWDERPEWRSRMVDAVAACKPFVVETALRVVDQAMRVAGGASLARSLPLERFYRDARAGLHNPPMEDVVIGNLARSAIRRAEAGEDAAR</sequence>
<dbReference type="Proteomes" id="UP000732377">
    <property type="component" value="Unassembled WGS sequence"/>
</dbReference>
<dbReference type="Gene3D" id="1.10.540.10">
    <property type="entry name" value="Acyl-CoA dehydrogenase/oxidase, N-terminal domain"/>
    <property type="match status" value="1"/>
</dbReference>
<dbReference type="SUPFAM" id="SSF47203">
    <property type="entry name" value="Acyl-CoA dehydrogenase C-terminal domain-like"/>
    <property type="match status" value="1"/>
</dbReference>
<dbReference type="InterPro" id="IPR036250">
    <property type="entry name" value="AcylCo_DH-like_C"/>
</dbReference>
<evidence type="ECO:0000313" key="7">
    <source>
        <dbReference type="EMBL" id="MBY6275719.1"/>
    </source>
</evidence>
<dbReference type="Pfam" id="PF02771">
    <property type="entry name" value="Acyl-CoA_dh_N"/>
    <property type="match status" value="1"/>
</dbReference>
<dbReference type="CDD" id="cd00567">
    <property type="entry name" value="ACAD"/>
    <property type="match status" value="1"/>
</dbReference>
<comment type="caution">
    <text evidence="7">The sequence shown here is derived from an EMBL/GenBank/DDBJ whole genome shotgun (WGS) entry which is preliminary data.</text>
</comment>
<name>A0A953LI65_SYMTR</name>
<accession>A0A953LI65</accession>
<evidence type="ECO:0000259" key="6">
    <source>
        <dbReference type="Pfam" id="PF08028"/>
    </source>
</evidence>
<evidence type="ECO:0000313" key="8">
    <source>
        <dbReference type="Proteomes" id="UP000732377"/>
    </source>
</evidence>
<organism evidence="7 8">
    <name type="scientific">Symbiobacterium thermophilum</name>
    <dbReference type="NCBI Taxonomy" id="2734"/>
    <lineage>
        <taxon>Bacteria</taxon>
        <taxon>Bacillati</taxon>
        <taxon>Bacillota</taxon>
        <taxon>Clostridia</taxon>
        <taxon>Eubacteriales</taxon>
        <taxon>Symbiobacteriaceae</taxon>
        <taxon>Symbiobacterium</taxon>
    </lineage>
</organism>
<gene>
    <name evidence="7" type="ORF">CWE10_05755</name>
</gene>
<dbReference type="EMBL" id="PIUK01000037">
    <property type="protein sequence ID" value="MBY6275719.1"/>
    <property type="molecule type" value="Genomic_DNA"/>
</dbReference>
<dbReference type="InterPro" id="IPR037069">
    <property type="entry name" value="AcylCoA_DH/ox_N_sf"/>
</dbReference>
<feature type="region of interest" description="Disordered" evidence="3">
    <location>
        <begin position="160"/>
        <end position="179"/>
    </location>
</feature>
<dbReference type="Pfam" id="PF08028">
    <property type="entry name" value="Acyl-CoA_dh_2"/>
    <property type="match status" value="1"/>
</dbReference>
<dbReference type="InterPro" id="IPR013786">
    <property type="entry name" value="AcylCoA_DH/ox_N"/>
</dbReference>
<dbReference type="AlphaFoldDB" id="A0A953LI65"/>
<proteinExistence type="predicted"/>
<dbReference type="GO" id="GO:0003995">
    <property type="term" value="F:acyl-CoA dehydrogenase activity"/>
    <property type="evidence" value="ECO:0007669"/>
    <property type="project" value="TreeGrafter"/>
</dbReference>
<dbReference type="Pfam" id="PF02770">
    <property type="entry name" value="Acyl-CoA_dh_M"/>
    <property type="match status" value="1"/>
</dbReference>
<keyword evidence="1" id="KW-0285">Flavoprotein</keyword>
<protein>
    <submittedName>
        <fullName evidence="7">Acyl-CoA dehydrogenase</fullName>
    </submittedName>
</protein>
<feature type="domain" description="Acyl-CoA oxidase/dehydrogenase middle" evidence="4">
    <location>
        <begin position="160"/>
        <end position="253"/>
    </location>
</feature>
<evidence type="ECO:0000256" key="3">
    <source>
        <dbReference type="SAM" id="MobiDB-lite"/>
    </source>
</evidence>
<dbReference type="PANTHER" id="PTHR43884">
    <property type="entry name" value="ACYL-COA DEHYDROGENASE"/>
    <property type="match status" value="1"/>
</dbReference>
<dbReference type="GO" id="GO:0050660">
    <property type="term" value="F:flavin adenine dinucleotide binding"/>
    <property type="evidence" value="ECO:0007669"/>
    <property type="project" value="InterPro"/>
</dbReference>
<dbReference type="SUPFAM" id="SSF56645">
    <property type="entry name" value="Acyl-CoA dehydrogenase NM domain-like"/>
    <property type="match status" value="1"/>
</dbReference>
<dbReference type="Gene3D" id="1.20.140.10">
    <property type="entry name" value="Butyryl-CoA Dehydrogenase, subunit A, domain 3"/>
    <property type="match status" value="1"/>
</dbReference>
<reference evidence="7" key="1">
    <citation type="submission" date="2017-11" db="EMBL/GenBank/DDBJ databases">
        <title>Three new genomes from thermophilic consortium.</title>
        <authorList>
            <person name="Quaggio R."/>
            <person name="Amgarten D."/>
            <person name="Setubal J.C."/>
        </authorList>
    </citation>
    <scope>NUCLEOTIDE SEQUENCE</scope>
    <source>
        <strain evidence="7">ZCTH01-B2</strain>
    </source>
</reference>
<feature type="domain" description="Acyl-CoA dehydrogenase/oxidase N-terminal" evidence="5">
    <location>
        <begin position="51"/>
        <end position="130"/>
    </location>
</feature>
<dbReference type="InterPro" id="IPR013107">
    <property type="entry name" value="Acyl-CoA_DH_C"/>
</dbReference>
<dbReference type="InterPro" id="IPR009100">
    <property type="entry name" value="AcylCoA_DH/oxidase_NM_dom_sf"/>
</dbReference>